<sequence length="159" mass="17278">MKQKTLSGWLKGILVITGICGLVVYLWIIPEIADALLQRAPEFESAFLPWLIFLILTGIPCYAALGILWKIAQNIGANRSFCMQNAKLLKYISVLAAADAGFFFAGNIVLLLLDWNHPGIVLVSLCIVFIGVALSAAAALLSYLIQKAADLQEQSDLTI</sequence>
<protein>
    <submittedName>
        <fullName evidence="2">DUF2975 domain-containing protein</fullName>
    </submittedName>
</protein>
<reference evidence="2" key="1">
    <citation type="submission" date="2020-10" db="EMBL/GenBank/DDBJ databases">
        <authorList>
            <person name="Gilroy R."/>
        </authorList>
    </citation>
    <scope>NUCLEOTIDE SEQUENCE</scope>
    <source>
        <strain evidence="2">CHK195-4489</strain>
    </source>
</reference>
<gene>
    <name evidence="2" type="ORF">IAD50_08280</name>
</gene>
<comment type="caution">
    <text evidence="2">The sequence shown here is derived from an EMBL/GenBank/DDBJ whole genome shotgun (WGS) entry which is preliminary data.</text>
</comment>
<evidence type="ECO:0000313" key="2">
    <source>
        <dbReference type="EMBL" id="HIU30275.1"/>
    </source>
</evidence>
<organism evidence="2 3">
    <name type="scientific">Candidatus Egerieisoma faecipullorum</name>
    <dbReference type="NCBI Taxonomy" id="2840963"/>
    <lineage>
        <taxon>Bacteria</taxon>
        <taxon>Bacillati</taxon>
        <taxon>Bacillota</taxon>
        <taxon>Clostridia</taxon>
        <taxon>Eubacteriales</taxon>
        <taxon>Clostridiaceae</taxon>
        <taxon>Clostridiaceae incertae sedis</taxon>
        <taxon>Candidatus Egerieisoma</taxon>
    </lineage>
</organism>
<keyword evidence="1" id="KW-0472">Membrane</keyword>
<keyword evidence="1" id="KW-0812">Transmembrane</keyword>
<feature type="transmembrane region" description="Helical" evidence="1">
    <location>
        <begin position="50"/>
        <end position="71"/>
    </location>
</feature>
<dbReference type="Proteomes" id="UP000824089">
    <property type="component" value="Unassembled WGS sequence"/>
</dbReference>
<dbReference type="AlphaFoldDB" id="A0A9D1LAK6"/>
<accession>A0A9D1LAK6</accession>
<dbReference type="InterPro" id="IPR021354">
    <property type="entry name" value="DUF2975"/>
</dbReference>
<evidence type="ECO:0000313" key="3">
    <source>
        <dbReference type="Proteomes" id="UP000824089"/>
    </source>
</evidence>
<reference evidence="2" key="2">
    <citation type="journal article" date="2021" name="PeerJ">
        <title>Extensive microbial diversity within the chicken gut microbiome revealed by metagenomics and culture.</title>
        <authorList>
            <person name="Gilroy R."/>
            <person name="Ravi A."/>
            <person name="Getino M."/>
            <person name="Pursley I."/>
            <person name="Horton D.L."/>
            <person name="Alikhan N.F."/>
            <person name="Baker D."/>
            <person name="Gharbi K."/>
            <person name="Hall N."/>
            <person name="Watson M."/>
            <person name="Adriaenssens E.M."/>
            <person name="Foster-Nyarko E."/>
            <person name="Jarju S."/>
            <person name="Secka A."/>
            <person name="Antonio M."/>
            <person name="Oren A."/>
            <person name="Chaudhuri R.R."/>
            <person name="La Ragione R."/>
            <person name="Hildebrand F."/>
            <person name="Pallen M.J."/>
        </authorList>
    </citation>
    <scope>NUCLEOTIDE SEQUENCE</scope>
    <source>
        <strain evidence="2">CHK195-4489</strain>
    </source>
</reference>
<feature type="transmembrane region" description="Helical" evidence="1">
    <location>
        <begin position="119"/>
        <end position="145"/>
    </location>
</feature>
<proteinExistence type="predicted"/>
<name>A0A9D1LAK6_9CLOT</name>
<dbReference type="Pfam" id="PF11188">
    <property type="entry name" value="DUF2975"/>
    <property type="match status" value="1"/>
</dbReference>
<keyword evidence="1" id="KW-1133">Transmembrane helix</keyword>
<dbReference type="EMBL" id="DVMM01000182">
    <property type="protein sequence ID" value="HIU30275.1"/>
    <property type="molecule type" value="Genomic_DNA"/>
</dbReference>
<feature type="transmembrane region" description="Helical" evidence="1">
    <location>
        <begin position="91"/>
        <end position="113"/>
    </location>
</feature>
<evidence type="ECO:0000256" key="1">
    <source>
        <dbReference type="SAM" id="Phobius"/>
    </source>
</evidence>
<feature type="transmembrane region" description="Helical" evidence="1">
    <location>
        <begin position="12"/>
        <end position="30"/>
    </location>
</feature>